<keyword evidence="2" id="KW-1185">Reference proteome</keyword>
<accession>A0A7M5WJP4</accession>
<dbReference type="EnsemblMetazoa" id="CLYHEMT005257.1">
    <property type="protein sequence ID" value="CLYHEMP005257.1"/>
    <property type="gene ID" value="CLYHEMG005257"/>
</dbReference>
<dbReference type="Proteomes" id="UP000594262">
    <property type="component" value="Unplaced"/>
</dbReference>
<reference evidence="1" key="1">
    <citation type="submission" date="2021-01" db="UniProtKB">
        <authorList>
            <consortium name="EnsemblMetazoa"/>
        </authorList>
    </citation>
    <scope>IDENTIFICATION</scope>
</reference>
<evidence type="ECO:0000313" key="1">
    <source>
        <dbReference type="EnsemblMetazoa" id="CLYHEMP005257.1"/>
    </source>
</evidence>
<dbReference type="AlphaFoldDB" id="A0A7M5WJP4"/>
<protein>
    <submittedName>
        <fullName evidence="1">Uncharacterized protein</fullName>
    </submittedName>
</protein>
<name>A0A7M5WJP4_9CNID</name>
<sequence length="152" mass="17677">KKHTGCFRAFINHICIFNKDLVNLKSYLKLSGIMNTLLHTLFFCWLLTEVANAKTIVMAWKHMIPEVADRQELSITNQQRIGTLFQQKSDSDVIIISTLKRFRVRRNTNIENKEGQVKFFKLCVAMKDGKCLRRKRFGMWNGARGPSEKVLT</sequence>
<organism evidence="1 2">
    <name type="scientific">Clytia hemisphaerica</name>
    <dbReference type="NCBI Taxonomy" id="252671"/>
    <lineage>
        <taxon>Eukaryota</taxon>
        <taxon>Metazoa</taxon>
        <taxon>Cnidaria</taxon>
        <taxon>Hydrozoa</taxon>
        <taxon>Hydroidolina</taxon>
        <taxon>Leptothecata</taxon>
        <taxon>Obeliida</taxon>
        <taxon>Clytiidae</taxon>
        <taxon>Clytia</taxon>
    </lineage>
</organism>
<evidence type="ECO:0000313" key="2">
    <source>
        <dbReference type="Proteomes" id="UP000594262"/>
    </source>
</evidence>
<proteinExistence type="predicted"/>